<sequence>MSLFDTIFETQSRSHVLLLAIFASTGLVVGTLWVERVGAGLRRSDLLYPAAAGVLFATAALAVTPFVQSAVDSWAIPVLFLLGGGAYVLLCKAAGYLRGRFADGKRKQHDHDEDLSNVAVSSIFSIVDLIGYGLTLGIAAAASVTLAIVTAAGLAMANVLVSRQIGSRFIAASSSRMDRIALQVGLALAFIGSALLAFWMVHSVDSFGLPWLLTVLAGLLLAAAVRALLLHQAAHTAGHFKSLLVFLVGFALLALIFAGLDELSDAVDLPNSGLEHPAERPAVAFSIEPFTMGRE</sequence>
<dbReference type="RefSeq" id="WP_050600438.1">
    <property type="nucleotide sequence ID" value="NZ_CP015441.1"/>
</dbReference>
<feature type="transmembrane region" description="Helical" evidence="1">
    <location>
        <begin position="242"/>
        <end position="260"/>
    </location>
</feature>
<keyword evidence="1" id="KW-1133">Transmembrane helix</keyword>
<dbReference type="KEGG" id="ery:CP97_15038"/>
<evidence type="ECO:0000313" key="2">
    <source>
        <dbReference type="EMBL" id="ANC50729.1"/>
    </source>
</evidence>
<gene>
    <name evidence="2" type="ORF">CP97_15038</name>
</gene>
<dbReference type="GeneID" id="93686338"/>
<feature type="transmembrane region" description="Helical" evidence="1">
    <location>
        <begin position="207"/>
        <end position="230"/>
    </location>
</feature>
<evidence type="ECO:0000313" key="3">
    <source>
        <dbReference type="Proteomes" id="UP000059113"/>
    </source>
</evidence>
<feature type="transmembrane region" description="Helical" evidence="1">
    <location>
        <begin position="74"/>
        <end position="94"/>
    </location>
</feature>
<geneLocation type="plasmid" evidence="3"/>
<keyword evidence="3" id="KW-1185">Reference proteome</keyword>
<accession>A0A161J4R4</accession>
<dbReference type="OrthoDB" id="7402821at2"/>
<evidence type="ECO:0000256" key="1">
    <source>
        <dbReference type="SAM" id="Phobius"/>
    </source>
</evidence>
<keyword evidence="1" id="KW-0472">Membrane</keyword>
<dbReference type="AlphaFoldDB" id="A0A161J4R4"/>
<proteinExistence type="predicted"/>
<keyword evidence="2" id="KW-0614">Plasmid</keyword>
<keyword evidence="1" id="KW-0812">Transmembrane</keyword>
<feature type="transmembrane region" description="Helical" evidence="1">
    <location>
        <begin position="115"/>
        <end position="134"/>
    </location>
</feature>
<feature type="transmembrane region" description="Helical" evidence="1">
    <location>
        <begin position="46"/>
        <end position="68"/>
    </location>
</feature>
<organism evidence="2 3">
    <name type="scientific">Aurantiacibacter atlanticus</name>
    <dbReference type="NCBI Taxonomy" id="1648404"/>
    <lineage>
        <taxon>Bacteria</taxon>
        <taxon>Pseudomonadati</taxon>
        <taxon>Pseudomonadota</taxon>
        <taxon>Alphaproteobacteria</taxon>
        <taxon>Sphingomonadales</taxon>
        <taxon>Erythrobacteraceae</taxon>
        <taxon>Aurantiacibacter</taxon>
    </lineage>
</organism>
<dbReference type="Proteomes" id="UP000059113">
    <property type="component" value="Plasmid"/>
</dbReference>
<reference evidence="2 3" key="1">
    <citation type="submission" date="2016-04" db="EMBL/GenBank/DDBJ databases">
        <title>The complete genome sequence of Erythrobacter atlanticus s21-N3.</title>
        <authorList>
            <person name="Wang W."/>
            <person name="Wang L."/>
            <person name="Zhuang L."/>
            <person name="Shao Z."/>
        </authorList>
    </citation>
    <scope>NUCLEOTIDE SEQUENCE [LARGE SCALE GENOMIC DNA]</scope>
    <source>
        <strain evidence="3">s21-N3</strain>
        <plasmid evidence="3">Plasmid</plasmid>
    </source>
</reference>
<name>A0A161J4R4_9SPHN</name>
<feature type="transmembrane region" description="Helical" evidence="1">
    <location>
        <begin position="15"/>
        <end position="34"/>
    </location>
</feature>
<feature type="transmembrane region" description="Helical" evidence="1">
    <location>
        <begin position="140"/>
        <end position="160"/>
    </location>
</feature>
<feature type="transmembrane region" description="Helical" evidence="1">
    <location>
        <begin position="180"/>
        <end position="201"/>
    </location>
</feature>
<protein>
    <submittedName>
        <fullName evidence="2">Uncharacterized protein</fullName>
    </submittedName>
</protein>
<dbReference type="EMBL" id="CP015441">
    <property type="protein sequence ID" value="ANC50729.1"/>
    <property type="molecule type" value="Genomic_DNA"/>
</dbReference>